<organism evidence="3 4">
    <name type="scientific">Mytilus galloprovincialis</name>
    <name type="common">Mediterranean mussel</name>
    <dbReference type="NCBI Taxonomy" id="29158"/>
    <lineage>
        <taxon>Eukaryota</taxon>
        <taxon>Metazoa</taxon>
        <taxon>Spiralia</taxon>
        <taxon>Lophotrochozoa</taxon>
        <taxon>Mollusca</taxon>
        <taxon>Bivalvia</taxon>
        <taxon>Autobranchia</taxon>
        <taxon>Pteriomorphia</taxon>
        <taxon>Mytilida</taxon>
        <taxon>Mytiloidea</taxon>
        <taxon>Mytilidae</taxon>
        <taxon>Mytilinae</taxon>
        <taxon>Mytilus</taxon>
    </lineage>
</organism>
<accession>A0A8B6CPM0</accession>
<keyword evidence="4" id="KW-1185">Reference proteome</keyword>
<comment type="caution">
    <text evidence="3">The sequence shown here is derived from an EMBL/GenBank/DDBJ whole genome shotgun (WGS) entry which is preliminary data.</text>
</comment>
<dbReference type="EMBL" id="UYJE01002149">
    <property type="protein sequence ID" value="VDI08134.1"/>
    <property type="molecule type" value="Genomic_DNA"/>
</dbReference>
<proteinExistence type="predicted"/>
<gene>
    <name evidence="3" type="ORF">MGAL_10B066145</name>
</gene>
<dbReference type="OrthoDB" id="6073776at2759"/>
<feature type="region of interest" description="Disordered" evidence="1">
    <location>
        <begin position="528"/>
        <end position="556"/>
    </location>
</feature>
<keyword evidence="2" id="KW-0732">Signal</keyword>
<evidence type="ECO:0000256" key="2">
    <source>
        <dbReference type="SAM" id="SignalP"/>
    </source>
</evidence>
<sequence length="556" mass="62563">MILWTLICLTVLYSEALSAYRLKKPKVPKADCIFHGHKHKETWTDPLLPCKQFKCVNGLVQTNYIGCIYKDPNNPEIEKCHMPGERWKEGCSSRTCTYFEDYRNGRKVHFYVVDGQAWCLSQEDECKAPEEFWEYDCDQYKCIEEDQIYVKTARIEKIGKVPNCECCKFNGKCYKNGASWPGGNCTEHYCDLVPGDNGETLTAITSVPGCTFQGRCYKFEETVVHNCFILECTTTDRLSVKWETIKQACPVGNRCVNMYDTWRNESNCMEYYCNGNATTISKQYGCIVGGNKCVPYGGYYCDDLCYYRQCYQEGNQEVREVVRGGCKGLTGKCYVYGEIGFSKETNGEIFVNCTCVQRGRTGSVAVCSGSSSSGNQTYYLEDSGNGHTYVRQDMNTDNSNYANSIETDMYSTTPYYDVTGSKLDYENENGRDFTNYQDTKAPPEHGDLHEPYHIPVLQLDDGATPDKGSVETGNQEYSDNNVQNVHILGVNDIPHYDQDNGLFTGFDGTGGYDEGNESFRTKEIENGGAYGDPGILGENFGKSSGTEVDTYDGSDI</sequence>
<feature type="chain" id="PRO_5032889443" evidence="2">
    <location>
        <begin position="17"/>
        <end position="556"/>
    </location>
</feature>
<feature type="signal peptide" evidence="2">
    <location>
        <begin position="1"/>
        <end position="16"/>
    </location>
</feature>
<evidence type="ECO:0000313" key="3">
    <source>
        <dbReference type="EMBL" id="VDI08134.1"/>
    </source>
</evidence>
<protein>
    <submittedName>
        <fullName evidence="3">Uncharacterized protein</fullName>
    </submittedName>
</protein>
<evidence type="ECO:0000256" key="1">
    <source>
        <dbReference type="SAM" id="MobiDB-lite"/>
    </source>
</evidence>
<reference evidence="3" key="1">
    <citation type="submission" date="2018-11" db="EMBL/GenBank/DDBJ databases">
        <authorList>
            <person name="Alioto T."/>
            <person name="Alioto T."/>
        </authorList>
    </citation>
    <scope>NUCLEOTIDE SEQUENCE</scope>
</reference>
<dbReference type="Proteomes" id="UP000596742">
    <property type="component" value="Unassembled WGS sequence"/>
</dbReference>
<name>A0A8B6CPM0_MYTGA</name>
<evidence type="ECO:0000313" key="4">
    <source>
        <dbReference type="Proteomes" id="UP000596742"/>
    </source>
</evidence>
<dbReference type="AlphaFoldDB" id="A0A8B6CPM0"/>